<dbReference type="EMBL" id="CM020620">
    <property type="protein sequence ID" value="KAK1867779.1"/>
    <property type="molecule type" value="Genomic_DNA"/>
</dbReference>
<evidence type="ECO:0000313" key="1">
    <source>
        <dbReference type="EMBL" id="KAK1867779.1"/>
    </source>
</evidence>
<accession>A0ACC3CC83</accession>
<evidence type="ECO:0000313" key="2">
    <source>
        <dbReference type="Proteomes" id="UP000798662"/>
    </source>
</evidence>
<comment type="caution">
    <text evidence="1">The sequence shown here is derived from an EMBL/GenBank/DDBJ whole genome shotgun (WGS) entry which is preliminary data.</text>
</comment>
<proteinExistence type="predicted"/>
<gene>
    <name evidence="1" type="ORF">I4F81_010279</name>
</gene>
<sequence length="444" mass="46262">MTSDGVAGLFARQFARVRSGSSRVGGRLSPSPPASPTGHTPSATSGLLPRFLSLGISSADASGTAAAAPSSPGGGGGGGSPIVSADLLDGGGGGGGGGGGVCGGGGGGGGGGVTASAAGGVAPALGTAYVEDPRDDTDELAPPAHLRADAWRKLGETYDRRHAGVAAMHALIRKHERKGDGGAGAGHPPTSASPAASAALGAAAAAPCTYSRREDSFLLAFLRCKKFDTARAFDEYTNYSRFHDEYGWLRSTQRDLVRRLLTSGSFSILPTRDPDGRVILSVVTRHLLALVDDVGATNVTAILKAVLFLLEVMIADVEAQIYGAVIVQNLEGYALRYVRYMKASEYRLFLHLCQDCYPLRANAMYAVNEPLVLRTVWAIVRPFMKAKVKRRFKTFGASYSVLYDHIPRESLTSDFGGTLRFDANAAASRWIAAVDSANGLTQSP</sequence>
<reference evidence="1" key="1">
    <citation type="submission" date="2019-11" db="EMBL/GenBank/DDBJ databases">
        <title>Nori genome reveals adaptations in red seaweeds to the harsh intertidal environment.</title>
        <authorList>
            <person name="Wang D."/>
            <person name="Mao Y."/>
        </authorList>
    </citation>
    <scope>NUCLEOTIDE SEQUENCE</scope>
    <source>
        <tissue evidence="1">Gametophyte</tissue>
    </source>
</reference>
<name>A0ACC3CC83_PYRYE</name>
<protein>
    <submittedName>
        <fullName evidence="1">Uncharacterized protein</fullName>
    </submittedName>
</protein>
<keyword evidence="2" id="KW-1185">Reference proteome</keyword>
<dbReference type="Proteomes" id="UP000798662">
    <property type="component" value="Chromosome 3"/>
</dbReference>
<organism evidence="1 2">
    <name type="scientific">Pyropia yezoensis</name>
    <name type="common">Susabi-nori</name>
    <name type="synonym">Porphyra yezoensis</name>
    <dbReference type="NCBI Taxonomy" id="2788"/>
    <lineage>
        <taxon>Eukaryota</taxon>
        <taxon>Rhodophyta</taxon>
        <taxon>Bangiophyceae</taxon>
        <taxon>Bangiales</taxon>
        <taxon>Bangiaceae</taxon>
        <taxon>Pyropia</taxon>
    </lineage>
</organism>